<dbReference type="Proteomes" id="UP001214530">
    <property type="component" value="Chromosome"/>
</dbReference>
<evidence type="ECO:0000313" key="2">
    <source>
        <dbReference type="Proteomes" id="UP001214530"/>
    </source>
</evidence>
<evidence type="ECO:0000313" key="1">
    <source>
        <dbReference type="EMBL" id="WEK17798.1"/>
    </source>
</evidence>
<sequence>MKKLAAILFLTIHLFSTNEVSQLMKLPVFFDHYAEHKILNPNISFFDFLTQHYIYDSAKDFDHERDMQLPFKGSDHFSAPNAPAFIPDSMVLFHVNPLQIISSKIYIADDSFIPSDFMSGIWQPPKSC</sequence>
<organism evidence="1 2">
    <name type="scientific">Candidatus Pedobacter colombiensis</name>
    <dbReference type="NCBI Taxonomy" id="3121371"/>
    <lineage>
        <taxon>Bacteria</taxon>
        <taxon>Pseudomonadati</taxon>
        <taxon>Bacteroidota</taxon>
        <taxon>Sphingobacteriia</taxon>
        <taxon>Sphingobacteriales</taxon>
        <taxon>Sphingobacteriaceae</taxon>
        <taxon>Pedobacter</taxon>
    </lineage>
</organism>
<dbReference type="EMBL" id="CP119313">
    <property type="protein sequence ID" value="WEK17798.1"/>
    <property type="molecule type" value="Genomic_DNA"/>
</dbReference>
<dbReference type="AlphaFoldDB" id="A0AAJ5W3F7"/>
<proteinExistence type="predicted"/>
<reference evidence="1" key="1">
    <citation type="submission" date="2023-03" db="EMBL/GenBank/DDBJ databases">
        <title>Andean soil-derived lignocellulolytic bacterial consortium as a source of novel taxa and putative plastic-active enzymes.</title>
        <authorList>
            <person name="Diaz-Garcia L."/>
            <person name="Chuvochina M."/>
            <person name="Feuerriegel G."/>
            <person name="Bunk B."/>
            <person name="Sproer C."/>
            <person name="Streit W.R."/>
            <person name="Rodriguez L.M."/>
            <person name="Overmann J."/>
            <person name="Jimenez D.J."/>
        </authorList>
    </citation>
    <scope>NUCLEOTIDE SEQUENCE</scope>
    <source>
        <strain evidence="1">MAG 3858</strain>
    </source>
</reference>
<gene>
    <name evidence="1" type="ORF">P0Y49_13420</name>
</gene>
<protein>
    <submittedName>
        <fullName evidence="1">Uncharacterized protein</fullName>
    </submittedName>
</protein>
<accession>A0AAJ5W3F7</accession>
<name>A0AAJ5W3F7_9SPHI</name>